<dbReference type="EMBL" id="JAPQKN010000004">
    <property type="protein sequence ID" value="KAJ5159819.1"/>
    <property type="molecule type" value="Genomic_DNA"/>
</dbReference>
<keyword evidence="2" id="KW-1185">Reference proteome</keyword>
<gene>
    <name evidence="1" type="ORF">N7482_006823</name>
</gene>
<sequence length="167" mass="18907">MLQEQPVRCRGSLLHTPRTPDSLIWRRPADARNTMGKCVGGRRHNWKGISARAPVAPSGGAWALATDRWWMQNLEGFMVRSDLRGSPEGHLRGQRVKVNGSTGHWRFTLLRRGRRLRLHAEPRREIEGLESGAKRSLPIHSFSSFSCVCILASAKALKRTMRLYGSR</sequence>
<evidence type="ECO:0000313" key="2">
    <source>
        <dbReference type="Proteomes" id="UP001149163"/>
    </source>
</evidence>
<protein>
    <submittedName>
        <fullName evidence="1">Uncharacterized protein</fullName>
    </submittedName>
</protein>
<name>A0A9W9HX11_9EURO</name>
<dbReference type="Proteomes" id="UP001149163">
    <property type="component" value="Unassembled WGS sequence"/>
</dbReference>
<proteinExistence type="predicted"/>
<evidence type="ECO:0000313" key="1">
    <source>
        <dbReference type="EMBL" id="KAJ5159819.1"/>
    </source>
</evidence>
<dbReference type="GeneID" id="81428124"/>
<dbReference type="RefSeq" id="XP_056541377.1">
    <property type="nucleotide sequence ID" value="XM_056688948.1"/>
</dbReference>
<reference evidence="1" key="1">
    <citation type="submission" date="2022-11" db="EMBL/GenBank/DDBJ databases">
        <authorList>
            <person name="Petersen C."/>
        </authorList>
    </citation>
    <scope>NUCLEOTIDE SEQUENCE</scope>
    <source>
        <strain evidence="1">IBT 26290</strain>
    </source>
</reference>
<organism evidence="1 2">
    <name type="scientific">Penicillium canariense</name>
    <dbReference type="NCBI Taxonomy" id="189055"/>
    <lineage>
        <taxon>Eukaryota</taxon>
        <taxon>Fungi</taxon>
        <taxon>Dikarya</taxon>
        <taxon>Ascomycota</taxon>
        <taxon>Pezizomycotina</taxon>
        <taxon>Eurotiomycetes</taxon>
        <taxon>Eurotiomycetidae</taxon>
        <taxon>Eurotiales</taxon>
        <taxon>Aspergillaceae</taxon>
        <taxon>Penicillium</taxon>
    </lineage>
</organism>
<dbReference type="AlphaFoldDB" id="A0A9W9HX11"/>
<accession>A0A9W9HX11</accession>
<reference evidence="1" key="2">
    <citation type="journal article" date="2023" name="IMA Fungus">
        <title>Comparative genomic study of the Penicillium genus elucidates a diverse pangenome and 15 lateral gene transfer events.</title>
        <authorList>
            <person name="Petersen C."/>
            <person name="Sorensen T."/>
            <person name="Nielsen M.R."/>
            <person name="Sondergaard T.E."/>
            <person name="Sorensen J.L."/>
            <person name="Fitzpatrick D.A."/>
            <person name="Frisvad J.C."/>
            <person name="Nielsen K.L."/>
        </authorList>
    </citation>
    <scope>NUCLEOTIDE SEQUENCE</scope>
    <source>
        <strain evidence="1">IBT 26290</strain>
    </source>
</reference>
<comment type="caution">
    <text evidence="1">The sequence shown here is derived from an EMBL/GenBank/DDBJ whole genome shotgun (WGS) entry which is preliminary data.</text>
</comment>